<protein>
    <recommendedName>
        <fullName evidence="3">Ribosomal protein</fullName>
    </recommendedName>
</protein>
<accession>A0AAV5T0Z8</accession>
<reference evidence="1" key="1">
    <citation type="submission" date="2023-10" db="EMBL/GenBank/DDBJ databases">
        <title>Genome assembly of Pristionchus species.</title>
        <authorList>
            <person name="Yoshida K."/>
            <person name="Sommer R.J."/>
        </authorList>
    </citation>
    <scope>NUCLEOTIDE SEQUENCE</scope>
    <source>
        <strain evidence="1">RS0144</strain>
    </source>
</reference>
<name>A0AAV5T0Z8_9BILA</name>
<dbReference type="Proteomes" id="UP001432027">
    <property type="component" value="Unassembled WGS sequence"/>
</dbReference>
<dbReference type="AlphaFoldDB" id="A0AAV5T0Z8"/>
<feature type="non-terminal residue" evidence="1">
    <location>
        <position position="1"/>
    </location>
</feature>
<proteinExistence type="predicted"/>
<gene>
    <name evidence="1" type="ORF">PENTCL1PPCAC_10392</name>
</gene>
<evidence type="ECO:0000313" key="1">
    <source>
        <dbReference type="EMBL" id="GMS88217.1"/>
    </source>
</evidence>
<organism evidence="1 2">
    <name type="scientific">Pristionchus entomophagus</name>
    <dbReference type="NCBI Taxonomy" id="358040"/>
    <lineage>
        <taxon>Eukaryota</taxon>
        <taxon>Metazoa</taxon>
        <taxon>Ecdysozoa</taxon>
        <taxon>Nematoda</taxon>
        <taxon>Chromadorea</taxon>
        <taxon>Rhabditida</taxon>
        <taxon>Rhabditina</taxon>
        <taxon>Diplogasteromorpha</taxon>
        <taxon>Diplogasteroidea</taxon>
        <taxon>Neodiplogasteridae</taxon>
        <taxon>Pristionchus</taxon>
    </lineage>
</organism>
<sequence>RLIFSTLRPPNCSPIHRPYCSSECYSRACLPSSGRQRWRGARRHLTIVVIWQCSVRSSHLLQERGGCSPLGASPRRVDECTHLTDGRDSPICFTEMLKERSMVGQEI</sequence>
<comment type="caution">
    <text evidence="1">The sequence shown here is derived from an EMBL/GenBank/DDBJ whole genome shotgun (WGS) entry which is preliminary data.</text>
</comment>
<dbReference type="EMBL" id="BTSX01000003">
    <property type="protein sequence ID" value="GMS88217.1"/>
    <property type="molecule type" value="Genomic_DNA"/>
</dbReference>
<evidence type="ECO:0008006" key="3">
    <source>
        <dbReference type="Google" id="ProtNLM"/>
    </source>
</evidence>
<keyword evidence="2" id="KW-1185">Reference proteome</keyword>
<evidence type="ECO:0000313" key="2">
    <source>
        <dbReference type="Proteomes" id="UP001432027"/>
    </source>
</evidence>